<feature type="domain" description="Prohead serine protease" evidence="4">
    <location>
        <begin position="11"/>
        <end position="154"/>
    </location>
</feature>
<dbReference type="EMBL" id="MKZO01000058">
    <property type="protein sequence ID" value="OLS60021.1"/>
    <property type="molecule type" value="Genomic_DNA"/>
</dbReference>
<evidence type="ECO:0000256" key="1">
    <source>
        <dbReference type="ARBA" id="ARBA00022612"/>
    </source>
</evidence>
<dbReference type="Pfam" id="PF04586">
    <property type="entry name" value="Peptidase_S78"/>
    <property type="match status" value="1"/>
</dbReference>
<dbReference type="InterPro" id="IPR006433">
    <property type="entry name" value="Prohead_protease"/>
</dbReference>
<keyword evidence="3" id="KW-0378">Hydrolase</keyword>
<dbReference type="GO" id="GO:0006508">
    <property type="term" value="P:proteolysis"/>
    <property type="evidence" value="ECO:0007669"/>
    <property type="project" value="UniProtKB-KW"/>
</dbReference>
<dbReference type="Proteomes" id="UP000186736">
    <property type="component" value="Unassembled WGS sequence"/>
</dbReference>
<proteinExistence type="predicted"/>
<evidence type="ECO:0000259" key="4">
    <source>
        <dbReference type="Pfam" id="PF04586"/>
    </source>
</evidence>
<sequence>MERRAAASLERKGRTLFGYAARFGQPAPIEGFTEIILPGAFKRSLAGPAAASIRAVYEHDDAALLGRVGAGTLRLTEDDVGLAFELDLPDTSLGRDLSELVKRGDVAGCSFGFVPVKEDWQGELRSLQDVDLHEITITANPAYPTTTVSVRSRKPMLALANARRYLEFLECIR</sequence>
<keyword evidence="1" id="KW-1188">Viral release from host cell</keyword>
<gene>
    <name evidence="5" type="ORF">PSEMO_53290</name>
</gene>
<dbReference type="RefSeq" id="WP_075805963.1">
    <property type="nucleotide sequence ID" value="NZ_MKZO01000058.1"/>
</dbReference>
<evidence type="ECO:0000313" key="5">
    <source>
        <dbReference type="EMBL" id="OLS60021.1"/>
    </source>
</evidence>
<dbReference type="InterPro" id="IPR054613">
    <property type="entry name" value="Peptidase_S78_dom"/>
</dbReference>
<accession>A0A1Q9QXZ8</accession>
<comment type="caution">
    <text evidence="5">The sequence shown here is derived from an EMBL/GenBank/DDBJ whole genome shotgun (WGS) entry which is preliminary data.</text>
</comment>
<evidence type="ECO:0000256" key="2">
    <source>
        <dbReference type="ARBA" id="ARBA00022670"/>
    </source>
</evidence>
<protein>
    <recommendedName>
        <fullName evidence="4">Prohead serine protease domain-containing protein</fullName>
    </recommendedName>
</protein>
<name>A0A1Q9QXZ8_PSEPU</name>
<dbReference type="AlphaFoldDB" id="A0A1Q9QXZ8"/>
<evidence type="ECO:0000313" key="6">
    <source>
        <dbReference type="Proteomes" id="UP000186736"/>
    </source>
</evidence>
<evidence type="ECO:0000256" key="3">
    <source>
        <dbReference type="ARBA" id="ARBA00022801"/>
    </source>
</evidence>
<dbReference type="NCBIfam" id="TIGR01543">
    <property type="entry name" value="proheadase_HK97"/>
    <property type="match status" value="1"/>
</dbReference>
<dbReference type="GO" id="GO:0008233">
    <property type="term" value="F:peptidase activity"/>
    <property type="evidence" value="ECO:0007669"/>
    <property type="project" value="UniProtKB-KW"/>
</dbReference>
<dbReference type="OrthoDB" id="64791at2"/>
<reference evidence="5 6" key="1">
    <citation type="submission" date="2016-10" db="EMBL/GenBank/DDBJ databases">
        <title>Genome Sequence of Pseudomonas putida GM4FR.</title>
        <authorList>
            <person name="Poehlein A."/>
            <person name="Wemheuer F."/>
            <person name="Hollensteiner J."/>
            <person name="Wemheuer B."/>
        </authorList>
    </citation>
    <scope>NUCLEOTIDE SEQUENCE [LARGE SCALE GENOMIC DNA]</scope>
    <source>
        <strain evidence="5 6">GM4FR</strain>
    </source>
</reference>
<keyword evidence="2" id="KW-0645">Protease</keyword>
<organism evidence="5 6">
    <name type="scientific">Pseudomonas putida</name>
    <name type="common">Arthrobacter siderocapsulatus</name>
    <dbReference type="NCBI Taxonomy" id="303"/>
    <lineage>
        <taxon>Bacteria</taxon>
        <taxon>Pseudomonadati</taxon>
        <taxon>Pseudomonadota</taxon>
        <taxon>Gammaproteobacteria</taxon>
        <taxon>Pseudomonadales</taxon>
        <taxon>Pseudomonadaceae</taxon>
        <taxon>Pseudomonas</taxon>
    </lineage>
</organism>